<accession>A0ABP9LQK0</accession>
<gene>
    <name evidence="1" type="ORF">GCM10023337_00200</name>
</gene>
<name>A0ABP9LQK0_9BURK</name>
<reference evidence="2" key="1">
    <citation type="journal article" date="2019" name="Int. J. Syst. Evol. Microbiol.">
        <title>The Global Catalogue of Microorganisms (GCM) 10K type strain sequencing project: providing services to taxonomists for standard genome sequencing and annotation.</title>
        <authorList>
            <consortium name="The Broad Institute Genomics Platform"/>
            <consortium name="The Broad Institute Genome Sequencing Center for Infectious Disease"/>
            <person name="Wu L."/>
            <person name="Ma J."/>
        </authorList>
    </citation>
    <scope>NUCLEOTIDE SEQUENCE [LARGE SCALE GENOMIC DNA]</scope>
    <source>
        <strain evidence="2">JCM 18423</strain>
    </source>
</reference>
<evidence type="ECO:0000313" key="2">
    <source>
        <dbReference type="Proteomes" id="UP001500227"/>
    </source>
</evidence>
<comment type="caution">
    <text evidence="1">The sequence shown here is derived from an EMBL/GenBank/DDBJ whole genome shotgun (WGS) entry which is preliminary data.</text>
</comment>
<sequence length="117" mass="12249">MLAVLLRALIPAGYMPNTAQNSQGPAITMCVVGLSGPTIVYLDLDPQGSHHPHTDHRLLDCHLGSLLNLIGLDANTPTLALGLVILPLLQRLAYPSAPRRSGFLGAPLGARGPPAFS</sequence>
<evidence type="ECO:0000313" key="1">
    <source>
        <dbReference type="EMBL" id="GAA5083480.1"/>
    </source>
</evidence>
<keyword evidence="2" id="KW-1185">Reference proteome</keyword>
<organism evidence="1 2">
    <name type="scientific">Paenalcaligenes hermetiae</name>
    <dbReference type="NCBI Taxonomy" id="1157987"/>
    <lineage>
        <taxon>Bacteria</taxon>
        <taxon>Pseudomonadati</taxon>
        <taxon>Pseudomonadota</taxon>
        <taxon>Betaproteobacteria</taxon>
        <taxon>Burkholderiales</taxon>
        <taxon>Alcaligenaceae</taxon>
        <taxon>Paenalcaligenes</taxon>
    </lineage>
</organism>
<dbReference type="Proteomes" id="UP001500227">
    <property type="component" value="Unassembled WGS sequence"/>
</dbReference>
<dbReference type="EMBL" id="BAABKD010000001">
    <property type="protein sequence ID" value="GAA5083480.1"/>
    <property type="molecule type" value="Genomic_DNA"/>
</dbReference>
<proteinExistence type="predicted"/>
<protein>
    <submittedName>
        <fullName evidence="1">Uncharacterized protein</fullName>
    </submittedName>
</protein>